<organism evidence="4">
    <name type="scientific">Nocardiopsis sp. 25L-1-1c</name>
    <dbReference type="NCBI Taxonomy" id="1009683"/>
    <lineage>
        <taxon>Bacteria</taxon>
        <taxon>Bacillati</taxon>
        <taxon>Actinomycetota</taxon>
        <taxon>Actinomycetes</taxon>
        <taxon>Streptosporangiales</taxon>
        <taxon>Nocardiopsidaceae</taxon>
        <taxon>Nocardiopsis</taxon>
    </lineage>
</organism>
<feature type="transmembrane region" description="Helical" evidence="2">
    <location>
        <begin position="416"/>
        <end position="434"/>
    </location>
</feature>
<evidence type="ECO:0000256" key="3">
    <source>
        <dbReference type="SAM" id="SignalP"/>
    </source>
</evidence>
<feature type="transmembrane region" description="Helical" evidence="2">
    <location>
        <begin position="389"/>
        <end position="410"/>
    </location>
</feature>
<evidence type="ECO:0000256" key="1">
    <source>
        <dbReference type="SAM" id="MobiDB-lite"/>
    </source>
</evidence>
<proteinExistence type="predicted"/>
<feature type="compositionally biased region" description="Polar residues" evidence="1">
    <location>
        <begin position="695"/>
        <end position="710"/>
    </location>
</feature>
<sequence length="734" mass="78840">MQVRRVLRRALTLALLCGALVLIPGSASSNPMDGCSGERAPDPQSAISGAGAFLLSPQREAVDEGGYYGDRFGYQNYGSAGTQLHVITSSCVDPKGMQTRNSVADNFWGATQFLTEVTIFVYQLSASDSILDWLSQSVAKFVLLLRDGLWRPLLPTIFILSAITLGWWGLVRKRATLTMQGTVWMVAATTLGIFMTSAPHVVMTWSTNLTNWSTVVLHDALGETIFQGGTCPESSGIRRIPFQGTDGFFSGTPEYYGPDSSRGASGGGFPGQAEADFAEDAALWKNTEMIYSAFLCQPWIMAVFGESAENSEAARLYSQQALSSGAISRFEMDARRDENGNLDRVAYQEMLDNKEEDYRAISEQIGHYYPEVWGAWSGHDAQHRMTSSFVAFFGAFLGGLLIFILSVSTIVYKVGFLLFLLLSPFVLLVGIHPGMGQRIVHKYIELLLGFQVLAIFAQFLLVIYLSLYGILVTSDFGWGVKIVMMIILYVLMFIGRKHLARGIAAMAPGTMGGRIMSRVADDKTIRHASNLVPGVAAYKADKKAREKLSPLVGQIAGTALGGPAGAKIGEALGKKNADRLGKKKNPSQAPPMPTPSPGGSGPRTWARETPRPTPSPSQAPDLNRALPGPPRPAVGSGGTPPGPSSPPPAPAPSPGGGTGPRPGPAPARALPSRGEQRPVVVDDEGGRMIIHRPNLRTSAQAPHPSQTQPQRVIRPRLRFDGGGGRTPGQAPPRR</sequence>
<protein>
    <submittedName>
        <fullName evidence="4">PNPL1.21c</fullName>
    </submittedName>
</protein>
<evidence type="ECO:0000256" key="2">
    <source>
        <dbReference type="SAM" id="Phobius"/>
    </source>
</evidence>
<keyword evidence="2" id="KW-1133">Transmembrane helix</keyword>
<dbReference type="AlphaFoldDB" id="R4HCW2"/>
<keyword evidence="3" id="KW-0732">Signal</keyword>
<reference evidence="4" key="1">
    <citation type="submission" date="2010-04" db="EMBL/GenBank/DDBJ databases">
        <title>Complete nucleotide sequence of Nocardiopsis linear plasmid pNPL1.</title>
        <authorList>
            <person name="Tian X.-L."/>
            <person name="Zhong L."/>
            <person name="Cheng Q.-X."/>
            <person name="Chen Z.-H."/>
            <person name="Zhou M."/>
            <person name="Wang T."/>
            <person name="Fan Y."/>
            <person name="Yang Y."/>
            <person name="Guo P."/>
            <person name="Xia H.-Y."/>
            <person name="Qin Z.-J."/>
        </authorList>
    </citation>
    <scope>NUCLEOTIDE SEQUENCE</scope>
    <source>
        <strain evidence="4">25L-1-1c</strain>
        <plasmid evidence="4">pNPL1</plasmid>
    </source>
</reference>
<feature type="compositionally biased region" description="Pro residues" evidence="1">
    <location>
        <begin position="640"/>
        <end position="653"/>
    </location>
</feature>
<evidence type="ECO:0000313" key="4">
    <source>
        <dbReference type="EMBL" id="AEC12514.1"/>
    </source>
</evidence>
<keyword evidence="2" id="KW-0472">Membrane</keyword>
<geneLocation type="plasmid" evidence="4">
    <name>pNPL1</name>
</geneLocation>
<name>R4HCW2_9ACTN</name>
<accession>R4HCW2</accession>
<feature type="transmembrane region" description="Helical" evidence="2">
    <location>
        <begin position="446"/>
        <end position="470"/>
    </location>
</feature>
<feature type="signal peptide" evidence="3">
    <location>
        <begin position="1"/>
        <end position="29"/>
    </location>
</feature>
<feature type="transmembrane region" description="Helical" evidence="2">
    <location>
        <begin position="149"/>
        <end position="170"/>
    </location>
</feature>
<keyword evidence="4" id="KW-0614">Plasmid</keyword>
<feature type="region of interest" description="Disordered" evidence="1">
    <location>
        <begin position="578"/>
        <end position="734"/>
    </location>
</feature>
<feature type="chain" id="PRO_5038418968" evidence="3">
    <location>
        <begin position="30"/>
        <end position="734"/>
    </location>
</feature>
<dbReference type="EMBL" id="HM102370">
    <property type="protein sequence ID" value="AEC12514.1"/>
    <property type="molecule type" value="Genomic_DNA"/>
</dbReference>
<keyword evidence="2" id="KW-0812">Transmembrane</keyword>
<feature type="transmembrane region" description="Helical" evidence="2">
    <location>
        <begin position="476"/>
        <end position="494"/>
    </location>
</feature>